<dbReference type="InterPro" id="IPR023704">
    <property type="entry name" value="MdoG_OpgG"/>
</dbReference>
<evidence type="ECO:0000313" key="9">
    <source>
        <dbReference type="EMBL" id="MQT13834.1"/>
    </source>
</evidence>
<sequence length="505" mass="55575">MPLGGLFGPRERGGDAEAEDAPGAVGPQPFDAGNVRALARALAQKPYKKPAANLPTPYDKLSYDDYRAIRFNPERAIWKGENRGFELQLFHRGFLFQDRVDVFLVADGMAQSITYRPDLFVFERGVKPPAAGQDLGFSGFRLHGPINRADYFDEIAVFQGASYFRAVAKGQVYGLSARGLAINTADAAGEEFPAFRAFWIERPEPGANSVVVHAVLDSPSAAAAYRFTIRPGEETVFDVETAIYPRVDLDKAGLAPLTSMFFFDADDRRGVDDFRPAVHDSDGLLMQTGRGETLWRPVTNPSELQLSAFADANPRGFGLMQRNTDFGHYEDLEAAYERRPSAWIEPIGDWGEGTVQLVEIPTDEEIHDNIVAFWRPKGTLKAKSEYTKTYRLHWRAGDQTGAGLARAMQTRAGAAPRRPEGDRIFVVDFVGDSLKDIAPDAAPKADVSTSAGQLHDIVVERLPGANAWRLSAQLDTGGAPLAELKARLLVGDKPVTETWVFRWTA</sequence>
<protein>
    <recommendedName>
        <fullName evidence="6">Glucans biosynthesis protein G</fullName>
    </recommendedName>
</protein>
<dbReference type="UniPathway" id="UPA00637"/>
<dbReference type="InterPro" id="IPR014438">
    <property type="entry name" value="Glucan_biosyn_MdoG/MdoD"/>
</dbReference>
<comment type="caution">
    <text evidence="9">The sequence shown here is derived from an EMBL/GenBank/DDBJ whole genome shotgun (WGS) entry which is preliminary data.</text>
</comment>
<feature type="region of interest" description="Disordered" evidence="7">
    <location>
        <begin position="1"/>
        <end position="31"/>
    </location>
</feature>
<organism evidence="9 10">
    <name type="scientific">Segnochrobactrum spirostomi</name>
    <dbReference type="NCBI Taxonomy" id="2608987"/>
    <lineage>
        <taxon>Bacteria</taxon>
        <taxon>Pseudomonadati</taxon>
        <taxon>Pseudomonadota</taxon>
        <taxon>Alphaproteobacteria</taxon>
        <taxon>Hyphomicrobiales</taxon>
        <taxon>Segnochrobactraceae</taxon>
        <taxon>Segnochrobactrum</taxon>
    </lineage>
</organism>
<dbReference type="EMBL" id="VWNA01000001">
    <property type="protein sequence ID" value="MQT13834.1"/>
    <property type="molecule type" value="Genomic_DNA"/>
</dbReference>
<dbReference type="PANTHER" id="PTHR30504">
    <property type="entry name" value="GLUCANS BIOSYNTHESIS PROTEIN"/>
    <property type="match status" value="1"/>
</dbReference>
<dbReference type="Gene3D" id="2.70.98.10">
    <property type="match status" value="1"/>
</dbReference>
<dbReference type="GO" id="GO:0003824">
    <property type="term" value="F:catalytic activity"/>
    <property type="evidence" value="ECO:0007669"/>
    <property type="project" value="InterPro"/>
</dbReference>
<dbReference type="AlphaFoldDB" id="A0A6A7Y3X9"/>
<dbReference type="PIRSF" id="PIRSF006281">
    <property type="entry name" value="MdoG"/>
    <property type="match status" value="1"/>
</dbReference>
<dbReference type="InterPro" id="IPR011013">
    <property type="entry name" value="Gal_mutarotase_sf_dom"/>
</dbReference>
<dbReference type="PANTHER" id="PTHR30504:SF2">
    <property type="entry name" value="GLUCANS BIOSYNTHESIS PROTEIN G"/>
    <property type="match status" value="1"/>
</dbReference>
<dbReference type="Proteomes" id="UP000332515">
    <property type="component" value="Unassembled WGS sequence"/>
</dbReference>
<keyword evidence="10" id="KW-1185">Reference proteome</keyword>
<evidence type="ECO:0000256" key="3">
    <source>
        <dbReference type="ARBA" id="ARBA00009284"/>
    </source>
</evidence>
<comment type="function">
    <text evidence="6">Involved in the biosynthesis of osmoregulated periplasmic glucans (OPGs).</text>
</comment>
<keyword evidence="5 6" id="KW-0574">Periplasm</keyword>
<dbReference type="InterPro" id="IPR014756">
    <property type="entry name" value="Ig_E-set"/>
</dbReference>
<comment type="similarity">
    <text evidence="3 6">Belongs to the OpgD/OpgG family.</text>
</comment>
<name>A0A6A7Y3X9_9HYPH</name>
<evidence type="ECO:0000313" key="10">
    <source>
        <dbReference type="Proteomes" id="UP000332515"/>
    </source>
</evidence>
<evidence type="ECO:0000256" key="7">
    <source>
        <dbReference type="SAM" id="MobiDB-lite"/>
    </source>
</evidence>
<dbReference type="GO" id="GO:0051274">
    <property type="term" value="P:beta-glucan biosynthetic process"/>
    <property type="evidence" value="ECO:0007669"/>
    <property type="project" value="TreeGrafter"/>
</dbReference>
<accession>A0A6A7Y3X9</accession>
<dbReference type="InterPro" id="IPR014718">
    <property type="entry name" value="GH-type_carb-bd"/>
</dbReference>
<evidence type="ECO:0000259" key="8">
    <source>
        <dbReference type="Pfam" id="PF04349"/>
    </source>
</evidence>
<dbReference type="SUPFAM" id="SSF81296">
    <property type="entry name" value="E set domains"/>
    <property type="match status" value="1"/>
</dbReference>
<comment type="pathway">
    <text evidence="2 6">Glycan metabolism; osmoregulated periplasmic glucan (OPG) biosynthesis.</text>
</comment>
<dbReference type="InterPro" id="IPR013783">
    <property type="entry name" value="Ig-like_fold"/>
</dbReference>
<evidence type="ECO:0000256" key="6">
    <source>
        <dbReference type="HAMAP-Rule" id="MF_01069"/>
    </source>
</evidence>
<reference evidence="9 10" key="1">
    <citation type="submission" date="2019-09" db="EMBL/GenBank/DDBJ databases">
        <title>Segnochrobactrum spirostomi gen. nov., sp. nov., isolated from the ciliate Spirostomum cf. yagiui and description of a novel family, Segnochrobactraceae fam. nov. within the order Rhizobiales of the class Alphaproteobacteria.</title>
        <authorList>
            <person name="Akter S."/>
            <person name="Shazib S.U.A."/>
            <person name="Shin M.K."/>
        </authorList>
    </citation>
    <scope>NUCLEOTIDE SEQUENCE [LARGE SCALE GENOMIC DNA]</scope>
    <source>
        <strain evidence="9 10">Sp-1</strain>
    </source>
</reference>
<dbReference type="FunFam" id="2.70.98.10:FF:000001">
    <property type="entry name" value="Glucans biosynthesis protein G"/>
    <property type="match status" value="1"/>
</dbReference>
<dbReference type="Gene3D" id="2.60.40.10">
    <property type="entry name" value="Immunoglobulins"/>
    <property type="match status" value="1"/>
</dbReference>
<comment type="subcellular location">
    <subcellularLocation>
        <location evidence="1 6">Periplasm</location>
    </subcellularLocation>
</comment>
<dbReference type="GO" id="GO:0030246">
    <property type="term" value="F:carbohydrate binding"/>
    <property type="evidence" value="ECO:0007669"/>
    <property type="project" value="InterPro"/>
</dbReference>
<feature type="domain" description="Glucan biosynthesis periplasmic MdoG C-terminal" evidence="8">
    <location>
        <begin position="30"/>
        <end position="503"/>
    </location>
</feature>
<dbReference type="SUPFAM" id="SSF74650">
    <property type="entry name" value="Galactose mutarotase-like"/>
    <property type="match status" value="1"/>
</dbReference>
<evidence type="ECO:0000256" key="5">
    <source>
        <dbReference type="ARBA" id="ARBA00022764"/>
    </source>
</evidence>
<evidence type="ECO:0000256" key="2">
    <source>
        <dbReference type="ARBA" id="ARBA00005001"/>
    </source>
</evidence>
<evidence type="ECO:0000256" key="1">
    <source>
        <dbReference type="ARBA" id="ARBA00004418"/>
    </source>
</evidence>
<keyword evidence="4 6" id="KW-0732">Signal</keyword>
<dbReference type="InterPro" id="IPR007444">
    <property type="entry name" value="Glucan_biosyn_MdoG_C"/>
</dbReference>
<proteinExistence type="inferred from homology"/>
<dbReference type="GO" id="GO:0030288">
    <property type="term" value="C:outer membrane-bounded periplasmic space"/>
    <property type="evidence" value="ECO:0007669"/>
    <property type="project" value="TreeGrafter"/>
</dbReference>
<gene>
    <name evidence="6" type="primary">opgG</name>
    <name evidence="9" type="ORF">F0357_14535</name>
</gene>
<evidence type="ECO:0000256" key="4">
    <source>
        <dbReference type="ARBA" id="ARBA00022729"/>
    </source>
</evidence>
<dbReference type="Pfam" id="PF04349">
    <property type="entry name" value="MdoG"/>
    <property type="match status" value="1"/>
</dbReference>
<dbReference type="HAMAP" id="MF_01069">
    <property type="entry name" value="MdoG_OpgG"/>
    <property type="match status" value="1"/>
</dbReference>